<evidence type="ECO:0000313" key="3">
    <source>
        <dbReference type="Proteomes" id="UP000228531"/>
    </source>
</evidence>
<dbReference type="Pfam" id="PF04028">
    <property type="entry name" value="DUF374"/>
    <property type="match status" value="1"/>
</dbReference>
<sequence length="229" mass="25057">MSLRKRLEKSETLAGVLGTLAGWYLTFCYRTTTWKDDGLEDIEAALGEGPVLLVLWHSRLMMVGYHWPVHHGTMSSLHDTSPIGRVTGAMLRRNGLLPIKMSRKKSNLAASRSVLKQAKAGVSIGITGDGPLGPALILKDAPLDWARTTGIPIFCYAFSTTKGRRLQSWDQMLVPKPFGKGAYVFRRLNYTISRKASEAEITALRTAVQDSLTEVTHQADALAGLPPGP</sequence>
<name>A0A2M8W3A9_9RHOB</name>
<proteinExistence type="predicted"/>
<reference evidence="2 3" key="1">
    <citation type="submission" date="2017-11" db="EMBL/GenBank/DDBJ databases">
        <title>Genomic Encyclopedia of Archaeal and Bacterial Type Strains, Phase II (KMG-II): From Individual Species to Whole Genera.</title>
        <authorList>
            <person name="Goeker M."/>
        </authorList>
    </citation>
    <scope>NUCLEOTIDE SEQUENCE [LARGE SCALE GENOMIC DNA]</scope>
    <source>
        <strain evidence="2 3">DSM 29128</strain>
    </source>
</reference>
<dbReference type="RefSeq" id="WP_100369331.1">
    <property type="nucleotide sequence ID" value="NZ_PGTY01000003.1"/>
</dbReference>
<accession>A0A2M8W3A9</accession>
<evidence type="ECO:0000259" key="1">
    <source>
        <dbReference type="Pfam" id="PF04028"/>
    </source>
</evidence>
<dbReference type="EMBL" id="PGTY01000003">
    <property type="protein sequence ID" value="PJI85413.1"/>
    <property type="molecule type" value="Genomic_DNA"/>
</dbReference>
<evidence type="ECO:0000313" key="2">
    <source>
        <dbReference type="EMBL" id="PJI85413.1"/>
    </source>
</evidence>
<dbReference type="OrthoDB" id="9810508at2"/>
<gene>
    <name evidence="2" type="ORF">BC777_3416</name>
</gene>
<comment type="caution">
    <text evidence="2">The sequence shown here is derived from an EMBL/GenBank/DDBJ whole genome shotgun (WGS) entry which is preliminary data.</text>
</comment>
<keyword evidence="3" id="KW-1185">Reference proteome</keyword>
<dbReference type="AlphaFoldDB" id="A0A2M8W3A9"/>
<feature type="domain" description="DUF374" evidence="1">
    <location>
        <begin position="84"/>
        <end position="135"/>
    </location>
</feature>
<organism evidence="2 3">
    <name type="scientific">Yoonia maricola</name>
    <dbReference type="NCBI Taxonomy" id="420999"/>
    <lineage>
        <taxon>Bacteria</taxon>
        <taxon>Pseudomonadati</taxon>
        <taxon>Pseudomonadota</taxon>
        <taxon>Alphaproteobacteria</taxon>
        <taxon>Rhodobacterales</taxon>
        <taxon>Paracoccaceae</taxon>
        <taxon>Yoonia</taxon>
    </lineage>
</organism>
<protein>
    <recommendedName>
        <fullName evidence="1">DUF374 domain-containing protein</fullName>
    </recommendedName>
</protein>
<dbReference type="InterPro" id="IPR007172">
    <property type="entry name" value="DUF374"/>
</dbReference>
<dbReference type="Proteomes" id="UP000228531">
    <property type="component" value="Unassembled WGS sequence"/>
</dbReference>